<keyword evidence="2" id="KW-0472">Membrane</keyword>
<feature type="region of interest" description="Disordered" evidence="1">
    <location>
        <begin position="1"/>
        <end position="30"/>
    </location>
</feature>
<dbReference type="Proteomes" id="UP000233766">
    <property type="component" value="Unassembled WGS sequence"/>
</dbReference>
<keyword evidence="4" id="KW-1185">Reference proteome</keyword>
<reference evidence="3 4" key="1">
    <citation type="submission" date="2017-12" db="EMBL/GenBank/DDBJ databases">
        <title>Sequencing the genomes of 1000 Actinobacteria strains.</title>
        <authorList>
            <person name="Klenk H.-P."/>
        </authorList>
    </citation>
    <scope>NUCLEOTIDE SEQUENCE [LARGE SCALE GENOMIC DNA]</scope>
    <source>
        <strain evidence="3 4">DSM 44489</strain>
    </source>
</reference>
<evidence type="ECO:0000313" key="3">
    <source>
        <dbReference type="EMBL" id="PKV78741.1"/>
    </source>
</evidence>
<feature type="compositionally biased region" description="Low complexity" evidence="1">
    <location>
        <begin position="10"/>
        <end position="28"/>
    </location>
</feature>
<feature type="transmembrane region" description="Helical" evidence="2">
    <location>
        <begin position="114"/>
        <end position="136"/>
    </location>
</feature>
<evidence type="ECO:0000256" key="2">
    <source>
        <dbReference type="SAM" id="Phobius"/>
    </source>
</evidence>
<keyword evidence="2" id="KW-1133">Transmembrane helix</keyword>
<dbReference type="OrthoDB" id="9799243at2"/>
<feature type="transmembrane region" description="Helical" evidence="2">
    <location>
        <begin position="262"/>
        <end position="283"/>
    </location>
</feature>
<evidence type="ECO:0000256" key="1">
    <source>
        <dbReference type="SAM" id="MobiDB-lite"/>
    </source>
</evidence>
<keyword evidence="2" id="KW-0812">Transmembrane</keyword>
<protein>
    <recommendedName>
        <fullName evidence="5">Succinate dehydrogenase membrane anchor subunit</fullName>
    </recommendedName>
</protein>
<feature type="transmembrane region" description="Helical" evidence="2">
    <location>
        <begin position="176"/>
        <end position="196"/>
    </location>
</feature>
<feature type="transmembrane region" description="Helical" evidence="2">
    <location>
        <begin position="202"/>
        <end position="222"/>
    </location>
</feature>
<comment type="caution">
    <text evidence="3">The sequence shown here is derived from an EMBL/GenBank/DDBJ whole genome shotgun (WGS) entry which is preliminary data.</text>
</comment>
<organism evidence="3 4">
    <name type="scientific">Nocardia fluminea</name>
    <dbReference type="NCBI Taxonomy" id="134984"/>
    <lineage>
        <taxon>Bacteria</taxon>
        <taxon>Bacillati</taxon>
        <taxon>Actinomycetota</taxon>
        <taxon>Actinomycetes</taxon>
        <taxon>Mycobacteriales</taxon>
        <taxon>Nocardiaceae</taxon>
        <taxon>Nocardia</taxon>
    </lineage>
</organism>
<dbReference type="EMBL" id="PJMW01000002">
    <property type="protein sequence ID" value="PKV78741.1"/>
    <property type="molecule type" value="Genomic_DNA"/>
</dbReference>
<sequence length="293" mass="32741">MITAADPKISEASTVSAAPTASPASHSAGTGVFSRTRARITARTLRTDRWWLPPLFTAFGLGAFVVYATIRSFVRTAYWVPEFHYLTPFYSPCLSDSCVPGSAHFGTPFPELPMWIPLGFVVLPFLLGFRLTCYYYRKAYYRSVWFSPPACAVAEPHARYTGESRLPLIVQNAHRYFFYVALVVSLVNTYDAITAFHGSGGGFGFGLGNIVLGVNVILLWAYTLSCHSCRHIAGGRLKNFSAHPVRYWYWTQISKLNTRHMALAWTTLGTLVLTDFYVMLVASQTISDLRFVN</sequence>
<proteinExistence type="predicted"/>
<accession>A0A2N3VAW2</accession>
<dbReference type="AlphaFoldDB" id="A0A2N3VAW2"/>
<name>A0A2N3VAW2_9NOCA</name>
<evidence type="ECO:0000313" key="4">
    <source>
        <dbReference type="Proteomes" id="UP000233766"/>
    </source>
</evidence>
<feature type="transmembrane region" description="Helical" evidence="2">
    <location>
        <begin position="50"/>
        <end position="70"/>
    </location>
</feature>
<gene>
    <name evidence="3" type="ORF">ATK86_3122</name>
</gene>
<evidence type="ECO:0008006" key="5">
    <source>
        <dbReference type="Google" id="ProtNLM"/>
    </source>
</evidence>